<proteinExistence type="predicted"/>
<evidence type="ECO:0000313" key="3">
    <source>
        <dbReference type="Proteomes" id="UP000640333"/>
    </source>
</evidence>
<comment type="caution">
    <text evidence="2">The sequence shown here is derived from an EMBL/GenBank/DDBJ whole genome shotgun (WGS) entry which is preliminary data.</text>
</comment>
<dbReference type="AlphaFoldDB" id="A0A8J7FLG6"/>
<dbReference type="Proteomes" id="UP000640333">
    <property type="component" value="Unassembled WGS sequence"/>
</dbReference>
<name>A0A8J7FLG6_9GAMM</name>
<keyword evidence="3" id="KW-1185">Reference proteome</keyword>
<keyword evidence="1" id="KW-1133">Transmembrane helix</keyword>
<dbReference type="RefSeq" id="WP_193954033.1">
    <property type="nucleotide sequence ID" value="NZ_JADEYS010000014.1"/>
</dbReference>
<evidence type="ECO:0000313" key="2">
    <source>
        <dbReference type="EMBL" id="MBE9398398.1"/>
    </source>
</evidence>
<feature type="transmembrane region" description="Helical" evidence="1">
    <location>
        <begin position="82"/>
        <end position="102"/>
    </location>
</feature>
<reference evidence="2" key="1">
    <citation type="submission" date="2020-10" db="EMBL/GenBank/DDBJ databases">
        <title>Bacterium isolated from coastal waters sediment.</title>
        <authorList>
            <person name="Chen R.-J."/>
            <person name="Lu D.-C."/>
            <person name="Zhu K.-L."/>
            <person name="Du Z.-J."/>
        </authorList>
    </citation>
    <scope>NUCLEOTIDE SEQUENCE</scope>
    <source>
        <strain evidence="2">N1Y112</strain>
    </source>
</reference>
<feature type="transmembrane region" description="Helical" evidence="1">
    <location>
        <begin position="50"/>
        <end position="70"/>
    </location>
</feature>
<protein>
    <submittedName>
        <fullName evidence="2">VanZ family protein</fullName>
    </submittedName>
</protein>
<accession>A0A8J7FLG6</accession>
<organism evidence="2 3">
    <name type="scientific">Pontibacterium sinense</name>
    <dbReference type="NCBI Taxonomy" id="2781979"/>
    <lineage>
        <taxon>Bacteria</taxon>
        <taxon>Pseudomonadati</taxon>
        <taxon>Pseudomonadota</taxon>
        <taxon>Gammaproteobacteria</taxon>
        <taxon>Oceanospirillales</taxon>
        <taxon>Oceanospirillaceae</taxon>
        <taxon>Pontibacterium</taxon>
    </lineage>
</organism>
<dbReference type="EMBL" id="JADEYS010000014">
    <property type="protein sequence ID" value="MBE9398398.1"/>
    <property type="molecule type" value="Genomic_DNA"/>
</dbReference>
<keyword evidence="1" id="KW-0812">Transmembrane</keyword>
<gene>
    <name evidence="2" type="ORF">IOQ59_14145</name>
</gene>
<sequence length="106" mass="12551">MALIALLIGIFSPEPFPRLFHNADKYEHLVAFAVVPFLGARYIKHRTLCFFYWFVWLVLAYGLEYGQGAYLPKRTFDLYDVYANLGGVFVAFLLWFFLFFIYKKRS</sequence>
<evidence type="ECO:0000256" key="1">
    <source>
        <dbReference type="SAM" id="Phobius"/>
    </source>
</evidence>
<keyword evidence="1" id="KW-0472">Membrane</keyword>